<feature type="transmembrane region" description="Helical" evidence="2">
    <location>
        <begin position="21"/>
        <end position="42"/>
    </location>
</feature>
<dbReference type="Proteomes" id="UP001595998">
    <property type="component" value="Unassembled WGS sequence"/>
</dbReference>
<keyword evidence="2" id="KW-1133">Transmembrane helix</keyword>
<organism evidence="3 4">
    <name type="scientific">Deinococcus navajonensis</name>
    <dbReference type="NCBI Taxonomy" id="309884"/>
    <lineage>
        <taxon>Bacteria</taxon>
        <taxon>Thermotogati</taxon>
        <taxon>Deinococcota</taxon>
        <taxon>Deinococci</taxon>
        <taxon>Deinococcales</taxon>
        <taxon>Deinococcaceae</taxon>
        <taxon>Deinococcus</taxon>
    </lineage>
</organism>
<name>A0ABV8XNQ9_9DEIO</name>
<comment type="caution">
    <text evidence="3">The sequence shown here is derived from an EMBL/GenBank/DDBJ whole genome shotgun (WGS) entry which is preliminary data.</text>
</comment>
<evidence type="ECO:0000256" key="1">
    <source>
        <dbReference type="SAM" id="MobiDB-lite"/>
    </source>
</evidence>
<evidence type="ECO:0000313" key="3">
    <source>
        <dbReference type="EMBL" id="MFC4426516.1"/>
    </source>
</evidence>
<evidence type="ECO:0000313" key="4">
    <source>
        <dbReference type="Proteomes" id="UP001595998"/>
    </source>
</evidence>
<keyword evidence="2" id="KW-0812">Transmembrane</keyword>
<keyword evidence="4" id="KW-1185">Reference proteome</keyword>
<reference evidence="4" key="1">
    <citation type="journal article" date="2019" name="Int. J. Syst. Evol. Microbiol.">
        <title>The Global Catalogue of Microorganisms (GCM) 10K type strain sequencing project: providing services to taxonomists for standard genome sequencing and annotation.</title>
        <authorList>
            <consortium name="The Broad Institute Genomics Platform"/>
            <consortium name="The Broad Institute Genome Sequencing Center for Infectious Disease"/>
            <person name="Wu L."/>
            <person name="Ma J."/>
        </authorList>
    </citation>
    <scope>NUCLEOTIDE SEQUENCE [LARGE SCALE GENOMIC DNA]</scope>
    <source>
        <strain evidence="4">CCUG 56029</strain>
    </source>
</reference>
<gene>
    <name evidence="3" type="ORF">ACFOZ9_09845</name>
</gene>
<accession>A0ABV8XNQ9</accession>
<feature type="transmembrane region" description="Helical" evidence="2">
    <location>
        <begin position="54"/>
        <end position="73"/>
    </location>
</feature>
<proteinExistence type="predicted"/>
<evidence type="ECO:0000256" key="2">
    <source>
        <dbReference type="SAM" id="Phobius"/>
    </source>
</evidence>
<protein>
    <submittedName>
        <fullName evidence="3">Uncharacterized protein</fullName>
    </submittedName>
</protein>
<feature type="region of interest" description="Disordered" evidence="1">
    <location>
        <begin position="80"/>
        <end position="121"/>
    </location>
</feature>
<dbReference type="RefSeq" id="WP_380039057.1">
    <property type="nucleotide sequence ID" value="NZ_JBHSEH010000009.1"/>
</dbReference>
<sequence length="121" mass="13547">MRTWQWLTRPDPSPGLSRTKLVRLAVRVLLFALVATLISSLLSLTPLGPYLNTWWGSLLFILVLYVPVARYLMLDLGPRRPAAGPGRMQGQAVSTSAQRRKERNRYAGVKKSGPRYGGGRR</sequence>
<dbReference type="EMBL" id="JBHSEH010000009">
    <property type="protein sequence ID" value="MFC4426516.1"/>
    <property type="molecule type" value="Genomic_DNA"/>
</dbReference>
<keyword evidence="2" id="KW-0472">Membrane</keyword>